<reference evidence="1" key="1">
    <citation type="submission" date="2023-07" db="EMBL/GenBank/DDBJ databases">
        <authorList>
            <consortium name="CYATHOMIX"/>
        </authorList>
    </citation>
    <scope>NUCLEOTIDE SEQUENCE</scope>
    <source>
        <strain evidence="1">N/A</strain>
    </source>
</reference>
<gene>
    <name evidence="1" type="ORF">CYNAS_LOCUS2682</name>
</gene>
<dbReference type="EMBL" id="CATQJL010000001">
    <property type="protein sequence ID" value="CAJ0590699.1"/>
    <property type="molecule type" value="Genomic_DNA"/>
</dbReference>
<dbReference type="Proteomes" id="UP001176961">
    <property type="component" value="Unassembled WGS sequence"/>
</dbReference>
<proteinExistence type="predicted"/>
<keyword evidence="2" id="KW-1185">Reference proteome</keyword>
<comment type="caution">
    <text evidence="1">The sequence shown here is derived from an EMBL/GenBank/DDBJ whole genome shotgun (WGS) entry which is preliminary data.</text>
</comment>
<name>A0AA36DQ37_CYLNA</name>
<accession>A0AA36DQ37</accession>
<evidence type="ECO:0000313" key="2">
    <source>
        <dbReference type="Proteomes" id="UP001176961"/>
    </source>
</evidence>
<evidence type="ECO:0000313" key="1">
    <source>
        <dbReference type="EMBL" id="CAJ0590699.1"/>
    </source>
</evidence>
<organism evidence="1 2">
    <name type="scientific">Cylicocyclus nassatus</name>
    <name type="common">Nematode worm</name>
    <dbReference type="NCBI Taxonomy" id="53992"/>
    <lineage>
        <taxon>Eukaryota</taxon>
        <taxon>Metazoa</taxon>
        <taxon>Ecdysozoa</taxon>
        <taxon>Nematoda</taxon>
        <taxon>Chromadorea</taxon>
        <taxon>Rhabditida</taxon>
        <taxon>Rhabditina</taxon>
        <taxon>Rhabditomorpha</taxon>
        <taxon>Strongyloidea</taxon>
        <taxon>Strongylidae</taxon>
        <taxon>Cylicocyclus</taxon>
    </lineage>
</organism>
<dbReference type="AlphaFoldDB" id="A0AA36DQ37"/>
<protein>
    <submittedName>
        <fullName evidence="1">Uncharacterized protein</fullName>
    </submittedName>
</protein>
<sequence>MLLLDRLKLSVMSTWDIYKAEEFGPMSVVDQPWEENLYAAAQVMRVGSQVPPVLNPDL</sequence>